<keyword evidence="2" id="KW-1185">Reference proteome</keyword>
<sequence length="56" mass="6344">MDINCTHDCIYQKEGKCNLSVSVTLNNISNNKNVNIDCPYYISKKEDINEESSIST</sequence>
<evidence type="ECO:0000313" key="1">
    <source>
        <dbReference type="EMBL" id="GMQ61323.1"/>
    </source>
</evidence>
<protein>
    <submittedName>
        <fullName evidence="1">Uncharacterized protein</fullName>
    </submittedName>
</protein>
<accession>A0ACB5UFH9</accession>
<organism evidence="1 2">
    <name type="scientific">Vallitalea maricola</name>
    <dbReference type="NCBI Taxonomy" id="3074433"/>
    <lineage>
        <taxon>Bacteria</taxon>
        <taxon>Bacillati</taxon>
        <taxon>Bacillota</taxon>
        <taxon>Clostridia</taxon>
        <taxon>Lachnospirales</taxon>
        <taxon>Vallitaleaceae</taxon>
        <taxon>Vallitalea</taxon>
    </lineage>
</organism>
<proteinExistence type="predicted"/>
<gene>
    <name evidence="1" type="ORF">AN2V17_05510</name>
</gene>
<name>A0ACB5UFH9_9FIRM</name>
<evidence type="ECO:0000313" key="2">
    <source>
        <dbReference type="Proteomes" id="UP001374599"/>
    </source>
</evidence>
<dbReference type="Proteomes" id="UP001374599">
    <property type="component" value="Unassembled WGS sequence"/>
</dbReference>
<reference evidence="1" key="1">
    <citation type="submission" date="2023-09" db="EMBL/GenBank/DDBJ databases">
        <title>Vallitalea sediminicola and Vallitalea maricola sp. nov., anaerobic bacteria isolated from marine sediment.</title>
        <authorList>
            <person name="Hirano S."/>
            <person name="Maeda A."/>
            <person name="Terahara T."/>
            <person name="Mori K."/>
            <person name="Hamada M."/>
            <person name="Matsumoto R."/>
            <person name="Kobayashi T."/>
        </authorList>
    </citation>
    <scope>NUCLEOTIDE SEQUENCE</scope>
    <source>
        <strain evidence="1">AN17-2</strain>
    </source>
</reference>
<dbReference type="EMBL" id="BTPU01000007">
    <property type="protein sequence ID" value="GMQ61323.1"/>
    <property type="molecule type" value="Genomic_DNA"/>
</dbReference>
<comment type="caution">
    <text evidence="1">The sequence shown here is derived from an EMBL/GenBank/DDBJ whole genome shotgun (WGS) entry which is preliminary data.</text>
</comment>